<dbReference type="CDD" id="cd04301">
    <property type="entry name" value="NAT_SF"/>
    <property type="match status" value="1"/>
</dbReference>
<feature type="domain" description="TcmA/NAT10 helicase" evidence="10">
    <location>
        <begin position="215"/>
        <end position="381"/>
    </location>
</feature>
<dbReference type="PANTHER" id="PTHR10925:SF5">
    <property type="entry name" value="RNA CYTIDINE ACETYLTRANSFERASE"/>
    <property type="match status" value="1"/>
</dbReference>
<dbReference type="EMBL" id="FOEG01000001">
    <property type="protein sequence ID" value="SEO54881.1"/>
    <property type="molecule type" value="Genomic_DNA"/>
</dbReference>
<keyword evidence="5 9" id="KW-0547">Nucleotide-binding</keyword>
<keyword evidence="1 9" id="KW-0963">Cytoplasm</keyword>
<feature type="binding site" evidence="9">
    <location>
        <position position="195"/>
    </location>
    <ligand>
        <name>ATP</name>
        <dbReference type="ChEBI" id="CHEBI:30616"/>
    </ligand>
</feature>
<dbReference type="STRING" id="406100.SAMN04488052_101641"/>
<evidence type="ECO:0000259" key="13">
    <source>
        <dbReference type="Pfam" id="PF17176"/>
    </source>
</evidence>
<dbReference type="InterPro" id="IPR024914">
    <property type="entry name" value="tRNA_acetyltr_TmcA"/>
</dbReference>
<comment type="similarity">
    <text evidence="9">Belongs to the TmcA family.</text>
</comment>
<dbReference type="InterPro" id="IPR007807">
    <property type="entry name" value="TcmA/NAT10_helicase"/>
</dbReference>
<evidence type="ECO:0000256" key="4">
    <source>
        <dbReference type="ARBA" id="ARBA00022694"/>
    </source>
</evidence>
<dbReference type="InterPro" id="IPR000182">
    <property type="entry name" value="GNAT_dom"/>
</dbReference>
<evidence type="ECO:0000313" key="14">
    <source>
        <dbReference type="EMBL" id="SEO54881.1"/>
    </source>
</evidence>
<feature type="domain" description="N-acetyltransferase" evidence="12">
    <location>
        <begin position="538"/>
        <end position="583"/>
    </location>
</feature>
<proteinExistence type="inferred from homology"/>
<dbReference type="SUPFAM" id="SSF55729">
    <property type="entry name" value="Acyl-CoA N-acyltransferases (Nat)"/>
    <property type="match status" value="1"/>
</dbReference>
<dbReference type="InterPro" id="IPR016181">
    <property type="entry name" value="Acyl_CoA_acyltransferase"/>
</dbReference>
<sequence>MNTRAADLKALGQALRDDAGAAGWRRMVVLSGTQPWCRSQALDLLAGSPAGDSPVLWAGHAPPAETTGAAPDGLGRYLGTEAQALVIDAYDGLDPDGLGAGVGTVRAGGLVVLLTPPLDEWADFDDPQLMRLAVDGYDAAAVGRRFTARLARILANDPGVVRIREGHPLPQWGALERAPELTDELEDADCISADQVRGVEAVLRTATGHRRRPAVLTADRGRGKSAALGIAAARVLSERGGTVVVTAPRRAAVDAVLHHAARVLETTPGRSEVRAPNGGVLRFMVPDELAGSREAPDLVLVDEAAALPPHRLGQLLRDHSRIVFATTVHGYEGSGRGFVLRFQPVLDAETPHWRHVPLVTPVRWRQGCPVEALLFRMLLLDAELPDADDEDVASAPVTAQVLDRDALATDETLLRGVFGLLVHAHYRTRPLDLRNLLDGPNLQLHLLWRGAVLAGVAMVATEGGFEPAVARAIWAGERRPRGHLLPQGLAAHVGVRQGAACRAARIMRIAVHPRLQGHGFGLRLVEHIAGAARGAGHDVLGASFGATTGLLAFWRRAGCVPLRLGVRRDAASGTHSALVARPLTARGAELVKEGRSLFARDFPAQLADPLRQVEPELALALFADLAVPPPDERDWLDAAGFAHGHRAYEVVIAALRPIARAVLTSSAAQEWLSTRERRVLLARVIQQRPWQESAEVCGLTGRPAVIDVLRRSFRTVIAHQAPEWVRRLVASDYARSSTTFPTT</sequence>
<evidence type="ECO:0000256" key="6">
    <source>
        <dbReference type="ARBA" id="ARBA00022840"/>
    </source>
</evidence>
<dbReference type="SUPFAM" id="SSF52540">
    <property type="entry name" value="P-loop containing nucleoside triphosphate hydrolases"/>
    <property type="match status" value="1"/>
</dbReference>
<dbReference type="OrthoDB" id="5578851at2"/>
<keyword evidence="7 9" id="KW-0694">RNA-binding</keyword>
<dbReference type="GO" id="GO:0002101">
    <property type="term" value="P:tRNA wobble cytosine modification"/>
    <property type="evidence" value="ECO:0007669"/>
    <property type="project" value="UniProtKB-UniRule"/>
</dbReference>
<dbReference type="Gene3D" id="3.40.630.30">
    <property type="match status" value="1"/>
</dbReference>
<dbReference type="GO" id="GO:0005524">
    <property type="term" value="F:ATP binding"/>
    <property type="evidence" value="ECO:0007669"/>
    <property type="project" value="UniProtKB-UniRule"/>
</dbReference>
<feature type="domain" description="TmcA/NAT10 N-terminal" evidence="11">
    <location>
        <begin position="11"/>
        <end position="164"/>
    </location>
</feature>
<dbReference type="InterPro" id="IPR038321">
    <property type="entry name" value="TmcA_C_sf"/>
</dbReference>
<feature type="binding site" evidence="9">
    <location>
        <position position="556"/>
    </location>
    <ligand>
        <name>acetyl-CoA</name>
        <dbReference type="ChEBI" id="CHEBI:57288"/>
    </ligand>
</feature>
<dbReference type="InterPro" id="IPR027417">
    <property type="entry name" value="P-loop_NTPase"/>
</dbReference>
<dbReference type="InterPro" id="IPR013562">
    <property type="entry name" value="TmcA/NAT10_N"/>
</dbReference>
<keyword evidence="3 9" id="KW-0808">Transferase</keyword>
<dbReference type="GO" id="GO:0005737">
    <property type="term" value="C:cytoplasm"/>
    <property type="evidence" value="ECO:0007669"/>
    <property type="project" value="UniProtKB-SubCell"/>
</dbReference>
<evidence type="ECO:0000256" key="1">
    <source>
        <dbReference type="ARBA" id="ARBA00022490"/>
    </source>
</evidence>
<comment type="caution">
    <text evidence="9">Lacks conserved residue(s) required for the propagation of feature annotation.</text>
</comment>
<evidence type="ECO:0000259" key="12">
    <source>
        <dbReference type="Pfam" id="PF13718"/>
    </source>
</evidence>
<accession>A0A1H8QLK4</accession>
<reference evidence="14 15" key="1">
    <citation type="submission" date="2016-10" db="EMBL/GenBank/DDBJ databases">
        <authorList>
            <person name="de Groot N.N."/>
        </authorList>
    </citation>
    <scope>NUCLEOTIDE SEQUENCE [LARGE SCALE GENOMIC DNA]</scope>
    <source>
        <strain evidence="14 15">CGMCC 1.6291</strain>
    </source>
</reference>
<organism evidence="14 15">
    <name type="scientific">Aquisalimonas asiatica</name>
    <dbReference type="NCBI Taxonomy" id="406100"/>
    <lineage>
        <taxon>Bacteria</taxon>
        <taxon>Pseudomonadati</taxon>
        <taxon>Pseudomonadota</taxon>
        <taxon>Gammaproteobacteria</taxon>
        <taxon>Chromatiales</taxon>
        <taxon>Ectothiorhodospiraceae</taxon>
        <taxon>Aquisalimonas</taxon>
    </lineage>
</organism>
<feature type="binding site" evidence="9">
    <location>
        <position position="363"/>
    </location>
    <ligand>
        <name>ATP</name>
        <dbReference type="ChEBI" id="CHEBI:30616"/>
    </ligand>
</feature>
<evidence type="ECO:0000256" key="8">
    <source>
        <dbReference type="ARBA" id="ARBA00023315"/>
    </source>
</evidence>
<feature type="binding site" evidence="9">
    <location>
        <begin position="509"/>
        <end position="511"/>
    </location>
    <ligand>
        <name>acetyl-CoA</name>
        <dbReference type="ChEBI" id="CHEBI:57288"/>
    </ligand>
</feature>
<keyword evidence="2 9" id="KW-0820">tRNA-binding</keyword>
<evidence type="ECO:0000256" key="5">
    <source>
        <dbReference type="ARBA" id="ARBA00022741"/>
    </source>
</evidence>
<dbReference type="PANTHER" id="PTHR10925">
    <property type="entry name" value="N-ACETYLTRANSFERASE 10"/>
    <property type="match status" value="1"/>
</dbReference>
<keyword evidence="6 9" id="KW-0067">ATP-binding</keyword>
<dbReference type="InterPro" id="IPR032672">
    <property type="entry name" value="TmcA/NAT10/Kre33"/>
</dbReference>
<dbReference type="EC" id="2.3.1.193" evidence="9"/>
<comment type="function">
    <text evidence="9">Catalyzes the formation of N(4)-acetylcytidine (ac(4)C) at the wobble position of tRNA(Met), by using acetyl-CoA as an acetyl donor and ATP (or GTP).</text>
</comment>
<evidence type="ECO:0000256" key="9">
    <source>
        <dbReference type="HAMAP-Rule" id="MF_01886"/>
    </source>
</evidence>
<dbReference type="GO" id="GO:0051392">
    <property type="term" value="F:tRNA cytidine N4-acetyltransferase activity"/>
    <property type="evidence" value="ECO:0007669"/>
    <property type="project" value="UniProtKB-UniRule"/>
</dbReference>
<dbReference type="Proteomes" id="UP000199657">
    <property type="component" value="Unassembled WGS sequence"/>
</dbReference>
<comment type="catalytic activity">
    <reaction evidence="9">
        <text>cytidine(34) in elongator tRNA(Met) + acetyl-CoA + ATP + H2O = N(4)-acetylcytidine(34) in elongator tRNA(Met) + ADP + phosphate + CoA + H(+)</text>
        <dbReference type="Rhea" id="RHEA:43788"/>
        <dbReference type="Rhea" id="RHEA-COMP:10693"/>
        <dbReference type="Rhea" id="RHEA-COMP:10694"/>
        <dbReference type="ChEBI" id="CHEBI:15377"/>
        <dbReference type="ChEBI" id="CHEBI:15378"/>
        <dbReference type="ChEBI" id="CHEBI:30616"/>
        <dbReference type="ChEBI" id="CHEBI:43474"/>
        <dbReference type="ChEBI" id="CHEBI:57287"/>
        <dbReference type="ChEBI" id="CHEBI:57288"/>
        <dbReference type="ChEBI" id="CHEBI:74900"/>
        <dbReference type="ChEBI" id="CHEBI:82748"/>
        <dbReference type="ChEBI" id="CHEBI:456216"/>
        <dbReference type="EC" id="2.3.1.193"/>
    </reaction>
</comment>
<gene>
    <name evidence="9" type="primary">tmcA</name>
    <name evidence="14" type="ORF">SAMN04488052_101641</name>
</gene>
<keyword evidence="4 9" id="KW-0819">tRNA processing</keyword>
<dbReference type="Gene3D" id="3.40.50.11040">
    <property type="match status" value="1"/>
</dbReference>
<dbReference type="GO" id="GO:1990883">
    <property type="term" value="F:18S rRNA cytidine N-acetyltransferase activity"/>
    <property type="evidence" value="ECO:0007669"/>
    <property type="project" value="TreeGrafter"/>
</dbReference>
<evidence type="ECO:0000256" key="2">
    <source>
        <dbReference type="ARBA" id="ARBA00022555"/>
    </source>
</evidence>
<keyword evidence="8 9" id="KW-0012">Acyltransferase</keyword>
<dbReference type="GO" id="GO:0051391">
    <property type="term" value="P:tRNA acetylation"/>
    <property type="evidence" value="ECO:0007669"/>
    <property type="project" value="UniProtKB-UniRule"/>
</dbReference>
<comment type="subcellular location">
    <subcellularLocation>
        <location evidence="9">Cytoplasm</location>
    </subcellularLocation>
</comment>
<dbReference type="RefSeq" id="WP_091639847.1">
    <property type="nucleotide sequence ID" value="NZ_FOEG01000001.1"/>
</dbReference>
<dbReference type="Pfam" id="PF13718">
    <property type="entry name" value="GNAT_acetyltr_2"/>
    <property type="match status" value="2"/>
</dbReference>
<feature type="domain" description="N-acetyltransferase" evidence="12">
    <location>
        <begin position="418"/>
        <end position="528"/>
    </location>
</feature>
<dbReference type="Pfam" id="PF05127">
    <property type="entry name" value="NAT10_TcmA_helicase"/>
    <property type="match status" value="1"/>
</dbReference>
<dbReference type="Gene3D" id="3.40.50.300">
    <property type="entry name" value="P-loop containing nucleotide triphosphate hydrolases"/>
    <property type="match status" value="1"/>
</dbReference>
<dbReference type="InterPro" id="IPR033442">
    <property type="entry name" value="TmcA_tRNA_bind"/>
</dbReference>
<evidence type="ECO:0000259" key="10">
    <source>
        <dbReference type="Pfam" id="PF05127"/>
    </source>
</evidence>
<evidence type="ECO:0000256" key="7">
    <source>
        <dbReference type="ARBA" id="ARBA00022884"/>
    </source>
</evidence>
<evidence type="ECO:0000313" key="15">
    <source>
        <dbReference type="Proteomes" id="UP000199657"/>
    </source>
</evidence>
<name>A0A1H8QLK4_9GAMM</name>
<dbReference type="Gene3D" id="1.20.120.890">
    <property type="entry name" value="tRNA(Met) cytidine acetyltransferase, tail domain"/>
    <property type="match status" value="1"/>
</dbReference>
<keyword evidence="15" id="KW-1185">Reference proteome</keyword>
<evidence type="ECO:0000259" key="11">
    <source>
        <dbReference type="Pfam" id="PF08351"/>
    </source>
</evidence>
<dbReference type="GO" id="GO:0000049">
    <property type="term" value="F:tRNA binding"/>
    <property type="evidence" value="ECO:0007669"/>
    <property type="project" value="UniProtKB-UniRule"/>
</dbReference>
<dbReference type="GO" id="GO:1904812">
    <property type="term" value="P:rRNA acetylation involved in maturation of SSU-rRNA"/>
    <property type="evidence" value="ECO:0007669"/>
    <property type="project" value="TreeGrafter"/>
</dbReference>
<dbReference type="Pfam" id="PF08351">
    <property type="entry name" value="TmcA_N"/>
    <property type="match status" value="1"/>
</dbReference>
<dbReference type="Pfam" id="PF17176">
    <property type="entry name" value="tRNA_bind_3"/>
    <property type="match status" value="1"/>
</dbReference>
<protein>
    <recommendedName>
        <fullName evidence="9">tRNA(Met) cytidine acetyltransferase TmcA</fullName>
        <ecNumber evidence="9">2.3.1.193</ecNumber>
    </recommendedName>
</protein>
<dbReference type="AlphaFoldDB" id="A0A1H8QLK4"/>
<dbReference type="HAMAP" id="MF_01886">
    <property type="entry name" value="tRNA_acetyltr_TmcA"/>
    <property type="match status" value="1"/>
</dbReference>
<evidence type="ECO:0000256" key="3">
    <source>
        <dbReference type="ARBA" id="ARBA00022679"/>
    </source>
</evidence>
<feature type="domain" description="tRNA(Met) cytidine acetyltransferase TmcA tRNA-binding" evidence="13">
    <location>
        <begin position="587"/>
        <end position="718"/>
    </location>
</feature>